<sequence length="253" mass="28529">MAHGGYTWRQPPYPSDDSDKRWIEPSMIILGQDGNVDATIEPLMRTLYEPIGLGLIAAIFVHETLREQLIEKVRNGMTVMHRQVKSHDLYARALRRIECLGAELVSMMQPDDIGLKYTMVEGSPIVVCDFNQSYFSVDHPSTVVTLHTFRHTQELAELAAKEKLPFVSAAIWSPKMAAAYEMALLLHVPVVYINCEGVSLAPIVTQHQRHLPCALLHGDHHYEVLIQEGRPKAIVFPAPTQLHPVVEQTTRPR</sequence>
<name>B4JKP2_DROGR</name>
<dbReference type="SUPFAM" id="SSF53720">
    <property type="entry name" value="ALDH-like"/>
    <property type="match status" value="1"/>
</dbReference>
<dbReference type="AlphaFoldDB" id="B4JKP2"/>
<dbReference type="STRING" id="7222.B4JKP2"/>
<dbReference type="PANTHER" id="PTHR21644:SF0">
    <property type="entry name" value="AT02555P-RELATED"/>
    <property type="match status" value="1"/>
</dbReference>
<dbReference type="PANTHER" id="PTHR21644">
    <property type="entry name" value="AT02555P-RELATED"/>
    <property type="match status" value="1"/>
</dbReference>
<dbReference type="Proteomes" id="UP000001070">
    <property type="component" value="Unassembled WGS sequence"/>
</dbReference>
<dbReference type="InParanoid" id="B4JKP2"/>
<gene>
    <name evidence="2" type="primary">Dgri\GH12022</name>
    <name evidence="2" type="ORF">Dgri_GH12022</name>
</gene>
<evidence type="ECO:0000256" key="1">
    <source>
        <dbReference type="SAM" id="MobiDB-lite"/>
    </source>
</evidence>
<dbReference type="GO" id="GO:0016491">
    <property type="term" value="F:oxidoreductase activity"/>
    <property type="evidence" value="ECO:0007669"/>
    <property type="project" value="InterPro"/>
</dbReference>
<proteinExistence type="predicted"/>
<evidence type="ECO:0000313" key="2">
    <source>
        <dbReference type="EMBL" id="EDW00145.1"/>
    </source>
</evidence>
<dbReference type="KEGG" id="dgr:6564613"/>
<keyword evidence="3" id="KW-1185">Reference proteome</keyword>
<accession>B4JKP2</accession>
<dbReference type="OrthoDB" id="7836149at2759"/>
<dbReference type="PhylomeDB" id="B4JKP2"/>
<protein>
    <submittedName>
        <fullName evidence="2">GH12022</fullName>
    </submittedName>
</protein>
<dbReference type="eggNOG" id="ENOG502T9B7">
    <property type="taxonomic scope" value="Eukaryota"/>
</dbReference>
<dbReference type="EMBL" id="CH916370">
    <property type="protein sequence ID" value="EDW00145.1"/>
    <property type="molecule type" value="Genomic_DNA"/>
</dbReference>
<dbReference type="Pfam" id="PF07368">
    <property type="entry name" value="DUF1487"/>
    <property type="match status" value="1"/>
</dbReference>
<feature type="region of interest" description="Disordered" evidence="1">
    <location>
        <begin position="1"/>
        <end position="20"/>
    </location>
</feature>
<dbReference type="InterPro" id="IPR016161">
    <property type="entry name" value="Ald_DH/histidinol_DH"/>
</dbReference>
<organism evidence="3">
    <name type="scientific">Drosophila grimshawi</name>
    <name type="common">Hawaiian fruit fly</name>
    <name type="synonym">Idiomyia grimshawi</name>
    <dbReference type="NCBI Taxonomy" id="7222"/>
    <lineage>
        <taxon>Eukaryota</taxon>
        <taxon>Metazoa</taxon>
        <taxon>Ecdysozoa</taxon>
        <taxon>Arthropoda</taxon>
        <taxon>Hexapoda</taxon>
        <taxon>Insecta</taxon>
        <taxon>Pterygota</taxon>
        <taxon>Neoptera</taxon>
        <taxon>Endopterygota</taxon>
        <taxon>Diptera</taxon>
        <taxon>Brachycera</taxon>
        <taxon>Muscomorpha</taxon>
        <taxon>Ephydroidea</taxon>
        <taxon>Drosophilidae</taxon>
        <taxon>Drosophila</taxon>
        <taxon>Hawaiian Drosophila</taxon>
    </lineage>
</organism>
<dbReference type="HOGENOM" id="CLU_072169_0_0_1"/>
<evidence type="ECO:0000313" key="3">
    <source>
        <dbReference type="Proteomes" id="UP000001070"/>
    </source>
</evidence>
<dbReference type="InterPro" id="IPR009961">
    <property type="entry name" value="DUF1487"/>
</dbReference>
<reference evidence="2 3" key="1">
    <citation type="journal article" date="2007" name="Nature">
        <title>Evolution of genes and genomes on the Drosophila phylogeny.</title>
        <authorList>
            <consortium name="Drosophila 12 Genomes Consortium"/>
            <person name="Clark A.G."/>
            <person name="Eisen M.B."/>
            <person name="Smith D.R."/>
            <person name="Bergman C.M."/>
            <person name="Oliver B."/>
            <person name="Markow T.A."/>
            <person name="Kaufman T.C."/>
            <person name="Kellis M."/>
            <person name="Gelbart W."/>
            <person name="Iyer V.N."/>
            <person name="Pollard D.A."/>
            <person name="Sackton T.B."/>
            <person name="Larracuente A.M."/>
            <person name="Singh N.D."/>
            <person name="Abad J.P."/>
            <person name="Abt D.N."/>
            <person name="Adryan B."/>
            <person name="Aguade M."/>
            <person name="Akashi H."/>
            <person name="Anderson W.W."/>
            <person name="Aquadro C.F."/>
            <person name="Ardell D.H."/>
            <person name="Arguello R."/>
            <person name="Artieri C.G."/>
            <person name="Barbash D.A."/>
            <person name="Barker D."/>
            <person name="Barsanti P."/>
            <person name="Batterham P."/>
            <person name="Batzoglou S."/>
            <person name="Begun D."/>
            <person name="Bhutkar A."/>
            <person name="Blanco E."/>
            <person name="Bosak S.A."/>
            <person name="Bradley R.K."/>
            <person name="Brand A.D."/>
            <person name="Brent M.R."/>
            <person name="Brooks A.N."/>
            <person name="Brown R.H."/>
            <person name="Butlin R.K."/>
            <person name="Caggese C."/>
            <person name="Calvi B.R."/>
            <person name="Bernardo de Carvalho A."/>
            <person name="Caspi A."/>
            <person name="Castrezana S."/>
            <person name="Celniker S.E."/>
            <person name="Chang J.L."/>
            <person name="Chapple C."/>
            <person name="Chatterji S."/>
            <person name="Chinwalla A."/>
            <person name="Civetta A."/>
            <person name="Clifton S.W."/>
            <person name="Comeron J.M."/>
            <person name="Costello J.C."/>
            <person name="Coyne J.A."/>
            <person name="Daub J."/>
            <person name="David R.G."/>
            <person name="Delcher A.L."/>
            <person name="Delehaunty K."/>
            <person name="Do C.B."/>
            <person name="Ebling H."/>
            <person name="Edwards K."/>
            <person name="Eickbush T."/>
            <person name="Evans J.D."/>
            <person name="Filipski A."/>
            <person name="Findeiss S."/>
            <person name="Freyhult E."/>
            <person name="Fulton L."/>
            <person name="Fulton R."/>
            <person name="Garcia A.C."/>
            <person name="Gardiner A."/>
            <person name="Garfield D.A."/>
            <person name="Garvin B.E."/>
            <person name="Gibson G."/>
            <person name="Gilbert D."/>
            <person name="Gnerre S."/>
            <person name="Godfrey J."/>
            <person name="Good R."/>
            <person name="Gotea V."/>
            <person name="Gravely B."/>
            <person name="Greenberg A.J."/>
            <person name="Griffiths-Jones S."/>
            <person name="Gross S."/>
            <person name="Guigo R."/>
            <person name="Gustafson E.A."/>
            <person name="Haerty W."/>
            <person name="Hahn M.W."/>
            <person name="Halligan D.L."/>
            <person name="Halpern A.L."/>
            <person name="Halter G.M."/>
            <person name="Han M.V."/>
            <person name="Heger A."/>
            <person name="Hillier L."/>
            <person name="Hinrichs A.S."/>
            <person name="Holmes I."/>
            <person name="Hoskins R.A."/>
            <person name="Hubisz M.J."/>
            <person name="Hultmark D."/>
            <person name="Huntley M.A."/>
            <person name="Jaffe D.B."/>
            <person name="Jagadeeshan S."/>
            <person name="Jeck W.R."/>
            <person name="Johnson J."/>
            <person name="Jones C.D."/>
            <person name="Jordan W.C."/>
            <person name="Karpen G.H."/>
            <person name="Kataoka E."/>
            <person name="Keightley P.D."/>
            <person name="Kheradpour P."/>
            <person name="Kirkness E.F."/>
            <person name="Koerich L.B."/>
            <person name="Kristiansen K."/>
            <person name="Kudrna D."/>
            <person name="Kulathinal R.J."/>
            <person name="Kumar S."/>
            <person name="Kwok R."/>
            <person name="Lander E."/>
            <person name="Langley C.H."/>
            <person name="Lapoint R."/>
            <person name="Lazzaro B.P."/>
            <person name="Lee S.J."/>
            <person name="Levesque L."/>
            <person name="Li R."/>
            <person name="Lin C.F."/>
            <person name="Lin M.F."/>
            <person name="Lindblad-Toh K."/>
            <person name="Llopart A."/>
            <person name="Long M."/>
            <person name="Low L."/>
            <person name="Lozovsky E."/>
            <person name="Lu J."/>
            <person name="Luo M."/>
            <person name="Machado C.A."/>
            <person name="Makalowski W."/>
            <person name="Marzo M."/>
            <person name="Matsuda M."/>
            <person name="Matzkin L."/>
            <person name="McAllister B."/>
            <person name="McBride C.S."/>
            <person name="McKernan B."/>
            <person name="McKernan K."/>
            <person name="Mendez-Lago M."/>
            <person name="Minx P."/>
            <person name="Mollenhauer M.U."/>
            <person name="Montooth K."/>
            <person name="Mount S.M."/>
            <person name="Mu X."/>
            <person name="Myers E."/>
            <person name="Negre B."/>
            <person name="Newfeld S."/>
            <person name="Nielsen R."/>
            <person name="Noor M.A."/>
            <person name="O'Grady P."/>
            <person name="Pachter L."/>
            <person name="Papaceit M."/>
            <person name="Parisi M.J."/>
            <person name="Parisi M."/>
            <person name="Parts L."/>
            <person name="Pedersen J.S."/>
            <person name="Pesole G."/>
            <person name="Phillippy A.M."/>
            <person name="Ponting C.P."/>
            <person name="Pop M."/>
            <person name="Porcelli D."/>
            <person name="Powell J.R."/>
            <person name="Prohaska S."/>
            <person name="Pruitt K."/>
            <person name="Puig M."/>
            <person name="Quesneville H."/>
            <person name="Ram K.R."/>
            <person name="Rand D."/>
            <person name="Rasmussen M.D."/>
            <person name="Reed L.K."/>
            <person name="Reenan R."/>
            <person name="Reily A."/>
            <person name="Remington K.A."/>
            <person name="Rieger T.T."/>
            <person name="Ritchie M.G."/>
            <person name="Robin C."/>
            <person name="Rogers Y.H."/>
            <person name="Rohde C."/>
            <person name="Rozas J."/>
            <person name="Rubenfield M.J."/>
            <person name="Ruiz A."/>
            <person name="Russo S."/>
            <person name="Salzberg S.L."/>
            <person name="Sanchez-Gracia A."/>
            <person name="Saranga D.J."/>
            <person name="Sato H."/>
            <person name="Schaeffer S.W."/>
            <person name="Schatz M.C."/>
            <person name="Schlenke T."/>
            <person name="Schwartz R."/>
            <person name="Segarra C."/>
            <person name="Singh R.S."/>
            <person name="Sirot L."/>
            <person name="Sirota M."/>
            <person name="Sisneros N.B."/>
            <person name="Smith C.D."/>
            <person name="Smith T.F."/>
            <person name="Spieth J."/>
            <person name="Stage D.E."/>
            <person name="Stark A."/>
            <person name="Stephan W."/>
            <person name="Strausberg R.L."/>
            <person name="Strempel S."/>
            <person name="Sturgill D."/>
            <person name="Sutton G."/>
            <person name="Sutton G.G."/>
            <person name="Tao W."/>
            <person name="Teichmann S."/>
            <person name="Tobari Y.N."/>
            <person name="Tomimura Y."/>
            <person name="Tsolas J.M."/>
            <person name="Valente V.L."/>
            <person name="Venter E."/>
            <person name="Venter J.C."/>
            <person name="Vicario S."/>
            <person name="Vieira F.G."/>
            <person name="Vilella A.J."/>
            <person name="Villasante A."/>
            <person name="Walenz B."/>
            <person name="Wang J."/>
            <person name="Wasserman M."/>
            <person name="Watts T."/>
            <person name="Wilson D."/>
            <person name="Wilson R.K."/>
            <person name="Wing R.A."/>
            <person name="Wolfner M.F."/>
            <person name="Wong A."/>
            <person name="Wong G.K."/>
            <person name="Wu C.I."/>
            <person name="Wu G."/>
            <person name="Yamamoto D."/>
            <person name="Yang H.P."/>
            <person name="Yang S.P."/>
            <person name="Yorke J.A."/>
            <person name="Yoshida K."/>
            <person name="Zdobnov E."/>
            <person name="Zhang P."/>
            <person name="Zhang Y."/>
            <person name="Zimin A.V."/>
            <person name="Baldwin J."/>
            <person name="Abdouelleil A."/>
            <person name="Abdulkadir J."/>
            <person name="Abebe A."/>
            <person name="Abera B."/>
            <person name="Abreu J."/>
            <person name="Acer S.C."/>
            <person name="Aftuck L."/>
            <person name="Alexander A."/>
            <person name="An P."/>
            <person name="Anderson E."/>
            <person name="Anderson S."/>
            <person name="Arachi H."/>
            <person name="Azer M."/>
            <person name="Bachantsang P."/>
            <person name="Barry A."/>
            <person name="Bayul T."/>
            <person name="Berlin A."/>
            <person name="Bessette D."/>
            <person name="Bloom T."/>
            <person name="Blye J."/>
            <person name="Boguslavskiy L."/>
            <person name="Bonnet C."/>
            <person name="Boukhgalter B."/>
            <person name="Bourzgui I."/>
            <person name="Brown A."/>
            <person name="Cahill P."/>
            <person name="Channer S."/>
            <person name="Cheshatsang Y."/>
            <person name="Chuda L."/>
            <person name="Citroen M."/>
            <person name="Collymore A."/>
            <person name="Cooke P."/>
            <person name="Costello M."/>
            <person name="D'Aco K."/>
            <person name="Daza R."/>
            <person name="De Haan G."/>
            <person name="DeGray S."/>
            <person name="DeMaso C."/>
            <person name="Dhargay N."/>
            <person name="Dooley K."/>
            <person name="Dooley E."/>
            <person name="Doricent M."/>
            <person name="Dorje P."/>
            <person name="Dorjee K."/>
            <person name="Dupes A."/>
            <person name="Elong R."/>
            <person name="Falk J."/>
            <person name="Farina A."/>
            <person name="Faro S."/>
            <person name="Ferguson D."/>
            <person name="Fisher S."/>
            <person name="Foley C.D."/>
            <person name="Franke A."/>
            <person name="Friedrich D."/>
            <person name="Gadbois L."/>
            <person name="Gearin G."/>
            <person name="Gearin C.R."/>
            <person name="Giannoukos G."/>
            <person name="Goode T."/>
            <person name="Graham J."/>
            <person name="Grandbois E."/>
            <person name="Grewal S."/>
            <person name="Gyaltsen K."/>
            <person name="Hafez N."/>
            <person name="Hagos B."/>
            <person name="Hall J."/>
            <person name="Henson C."/>
            <person name="Hollinger A."/>
            <person name="Honan T."/>
            <person name="Huard M.D."/>
            <person name="Hughes L."/>
            <person name="Hurhula B."/>
            <person name="Husby M.E."/>
            <person name="Kamat A."/>
            <person name="Kanga B."/>
            <person name="Kashin S."/>
            <person name="Khazanovich D."/>
            <person name="Kisner P."/>
            <person name="Lance K."/>
            <person name="Lara M."/>
            <person name="Lee W."/>
            <person name="Lennon N."/>
            <person name="Letendre F."/>
            <person name="LeVine R."/>
            <person name="Lipovsky A."/>
            <person name="Liu X."/>
            <person name="Liu J."/>
            <person name="Liu S."/>
            <person name="Lokyitsang T."/>
            <person name="Lokyitsang Y."/>
            <person name="Lubonja R."/>
            <person name="Lui A."/>
            <person name="MacDonald P."/>
            <person name="Magnisalis V."/>
            <person name="Maru K."/>
            <person name="Matthews C."/>
            <person name="McCusker W."/>
            <person name="McDonough S."/>
            <person name="Mehta T."/>
            <person name="Meldrim J."/>
            <person name="Meneus L."/>
            <person name="Mihai O."/>
            <person name="Mihalev A."/>
            <person name="Mihova T."/>
            <person name="Mittelman R."/>
            <person name="Mlenga V."/>
            <person name="Montmayeur A."/>
            <person name="Mulrain L."/>
            <person name="Navidi A."/>
            <person name="Naylor J."/>
            <person name="Negash T."/>
            <person name="Nguyen T."/>
            <person name="Nguyen N."/>
            <person name="Nicol R."/>
            <person name="Norbu C."/>
            <person name="Norbu N."/>
            <person name="Novod N."/>
            <person name="O'Neill B."/>
            <person name="Osman S."/>
            <person name="Markiewicz E."/>
            <person name="Oyono O.L."/>
            <person name="Patti C."/>
            <person name="Phunkhang P."/>
            <person name="Pierre F."/>
            <person name="Priest M."/>
            <person name="Raghuraman S."/>
            <person name="Rege F."/>
            <person name="Reyes R."/>
            <person name="Rise C."/>
            <person name="Rogov P."/>
            <person name="Ross K."/>
            <person name="Ryan E."/>
            <person name="Settipalli S."/>
            <person name="Shea T."/>
            <person name="Sherpa N."/>
            <person name="Shi L."/>
            <person name="Shih D."/>
            <person name="Sparrow T."/>
            <person name="Spaulding J."/>
            <person name="Stalker J."/>
            <person name="Stange-Thomann N."/>
            <person name="Stavropoulos S."/>
            <person name="Stone C."/>
            <person name="Strader C."/>
            <person name="Tesfaye S."/>
            <person name="Thomson T."/>
            <person name="Thoulutsang Y."/>
            <person name="Thoulutsang D."/>
            <person name="Topham K."/>
            <person name="Topping I."/>
            <person name="Tsamla T."/>
            <person name="Vassiliev H."/>
            <person name="Vo A."/>
            <person name="Wangchuk T."/>
            <person name="Wangdi T."/>
            <person name="Weiand M."/>
            <person name="Wilkinson J."/>
            <person name="Wilson A."/>
            <person name="Yadav S."/>
            <person name="Young G."/>
            <person name="Yu Q."/>
            <person name="Zembek L."/>
            <person name="Zhong D."/>
            <person name="Zimmer A."/>
            <person name="Zwirko Z."/>
            <person name="Jaffe D.B."/>
            <person name="Alvarez P."/>
            <person name="Brockman W."/>
            <person name="Butler J."/>
            <person name="Chin C."/>
            <person name="Gnerre S."/>
            <person name="Grabherr M."/>
            <person name="Kleber M."/>
            <person name="Mauceli E."/>
            <person name="MacCallum I."/>
        </authorList>
    </citation>
    <scope>NUCLEOTIDE SEQUENCE [LARGE SCALE GENOMIC DNA]</scope>
    <source>
        <strain evidence="3">Tucson 15287-2541.00</strain>
    </source>
</reference>
<dbReference type="OMA" id="VHETMRD"/>